<dbReference type="InterPro" id="IPR013328">
    <property type="entry name" value="6PGD_dom2"/>
</dbReference>
<evidence type="ECO:0000313" key="7">
    <source>
        <dbReference type="EMBL" id="MBR7796035.1"/>
    </source>
</evidence>
<comment type="caution">
    <text evidence="7">The sequence shown here is derived from an EMBL/GenBank/DDBJ whole genome shotgun (WGS) entry which is preliminary data.</text>
</comment>
<dbReference type="InterPro" id="IPR008927">
    <property type="entry name" value="6-PGluconate_DH-like_C_sf"/>
</dbReference>
<feature type="domain" description="3-hydroxyisobutyrate dehydrogenase-like NAD-binding" evidence="6">
    <location>
        <begin position="167"/>
        <end position="285"/>
    </location>
</feature>
<dbReference type="InterPro" id="IPR006115">
    <property type="entry name" value="6PGDH_NADP-bd"/>
</dbReference>
<evidence type="ECO:0000256" key="3">
    <source>
        <dbReference type="ARBA" id="ARBA00023027"/>
    </source>
</evidence>
<dbReference type="InterPro" id="IPR029154">
    <property type="entry name" value="HIBADH-like_NADP-bd"/>
</dbReference>
<dbReference type="RefSeq" id="WP_026682951.1">
    <property type="nucleotide sequence ID" value="NZ_BAAACY010000045.1"/>
</dbReference>
<dbReference type="GO" id="GO:0051287">
    <property type="term" value="F:NAD binding"/>
    <property type="evidence" value="ECO:0007669"/>
    <property type="project" value="InterPro"/>
</dbReference>
<dbReference type="AlphaFoldDB" id="A0A941ICC3"/>
<keyword evidence="2" id="KW-0560">Oxidoreductase</keyword>
<evidence type="ECO:0000259" key="5">
    <source>
        <dbReference type="Pfam" id="PF03446"/>
    </source>
</evidence>
<dbReference type="InterPro" id="IPR015815">
    <property type="entry name" value="HIBADH-related"/>
</dbReference>
<dbReference type="Pfam" id="PF03446">
    <property type="entry name" value="NAD_binding_2"/>
    <property type="match status" value="1"/>
</dbReference>
<dbReference type="Pfam" id="PF14833">
    <property type="entry name" value="NAD_binding_11"/>
    <property type="match status" value="1"/>
</dbReference>
<dbReference type="PANTHER" id="PTHR22981:SF7">
    <property type="entry name" value="3-HYDROXYISOBUTYRATE DEHYDROGENASE, MITOCHONDRIAL"/>
    <property type="match status" value="1"/>
</dbReference>
<dbReference type="GO" id="GO:0050661">
    <property type="term" value="F:NADP binding"/>
    <property type="evidence" value="ECO:0007669"/>
    <property type="project" value="InterPro"/>
</dbReference>
<feature type="active site" evidence="4">
    <location>
        <position position="172"/>
    </location>
</feature>
<organism evidence="7 8">
    <name type="scientific">Virgibacillus salarius</name>
    <dbReference type="NCBI Taxonomy" id="447199"/>
    <lineage>
        <taxon>Bacteria</taxon>
        <taxon>Bacillati</taxon>
        <taxon>Bacillota</taxon>
        <taxon>Bacilli</taxon>
        <taxon>Bacillales</taxon>
        <taxon>Bacillaceae</taxon>
        <taxon>Virgibacillus</taxon>
    </lineage>
</organism>
<name>A0A941ICC3_9BACI</name>
<dbReference type="SUPFAM" id="SSF48179">
    <property type="entry name" value="6-phosphogluconate dehydrogenase C-terminal domain-like"/>
    <property type="match status" value="1"/>
</dbReference>
<evidence type="ECO:0000256" key="1">
    <source>
        <dbReference type="ARBA" id="ARBA00009080"/>
    </source>
</evidence>
<gene>
    <name evidence="7" type="ORF">KCX74_08255</name>
</gene>
<keyword evidence="8" id="KW-1185">Reference proteome</keyword>
<dbReference type="PIRSF" id="PIRSF000103">
    <property type="entry name" value="HIBADH"/>
    <property type="match status" value="1"/>
</dbReference>
<dbReference type="InterPro" id="IPR036291">
    <property type="entry name" value="NAD(P)-bd_dom_sf"/>
</dbReference>
<dbReference type="EMBL" id="JAGSOT010000020">
    <property type="protein sequence ID" value="MBR7796035.1"/>
    <property type="molecule type" value="Genomic_DNA"/>
</dbReference>
<keyword evidence="3" id="KW-0520">NAD</keyword>
<evidence type="ECO:0000259" key="6">
    <source>
        <dbReference type="Pfam" id="PF14833"/>
    </source>
</evidence>
<dbReference type="Proteomes" id="UP000675284">
    <property type="component" value="Unassembled WGS sequence"/>
</dbReference>
<comment type="similarity">
    <text evidence="1">Belongs to the HIBADH-related family.</text>
</comment>
<evidence type="ECO:0000256" key="2">
    <source>
        <dbReference type="ARBA" id="ARBA00023002"/>
    </source>
</evidence>
<dbReference type="PANTHER" id="PTHR22981">
    <property type="entry name" value="3-HYDROXYISOBUTYRATE DEHYDROGENASE-RELATED"/>
    <property type="match status" value="1"/>
</dbReference>
<evidence type="ECO:0000256" key="4">
    <source>
        <dbReference type="PIRSR" id="PIRSR000103-1"/>
    </source>
</evidence>
<dbReference type="Gene3D" id="3.40.50.720">
    <property type="entry name" value="NAD(P)-binding Rossmann-like Domain"/>
    <property type="match status" value="1"/>
</dbReference>
<protein>
    <submittedName>
        <fullName evidence="7">NAD(P)-dependent oxidoreductase</fullName>
    </submittedName>
</protein>
<proteinExistence type="inferred from homology"/>
<sequence>MNKIGFIGLGNMGLPMSKGLIRSGFHVTGYDLSETAVLKLKEQGGEIASSISEVVASSELIFTSLPSSKAVEEVYLGEDGLIEYSDSSKLLVDTSTVAPELNQKIAEACKKKEIHFLAAPVSGGVIGAENRTLTVMVGGPTEVYNLVLPVLEVLGENIFHVDEQIDSGTTVKLINNLLIGFYTAGVSEALHIANKKNIDLDDLFSMLNVSYGQSRIYERNYQTFIASDDYKPGFSLKLLRKDLEFAMDVADANQLDLPISKSLLELYKSVEKEGYGEKDMAVLYQRVKEQSRKKEATK</sequence>
<dbReference type="Gene3D" id="1.10.1040.10">
    <property type="entry name" value="N-(1-d-carboxylethyl)-l-norvaline Dehydrogenase, domain 2"/>
    <property type="match status" value="1"/>
</dbReference>
<dbReference type="SUPFAM" id="SSF51735">
    <property type="entry name" value="NAD(P)-binding Rossmann-fold domains"/>
    <property type="match status" value="1"/>
</dbReference>
<evidence type="ECO:0000313" key="8">
    <source>
        <dbReference type="Proteomes" id="UP000675284"/>
    </source>
</evidence>
<accession>A0A941ICC3</accession>
<feature type="domain" description="6-phosphogluconate dehydrogenase NADP-binding" evidence="5">
    <location>
        <begin position="3"/>
        <end position="160"/>
    </location>
</feature>
<reference evidence="7" key="1">
    <citation type="submission" date="2021-04" db="EMBL/GenBank/DDBJ databases">
        <title>Isolation and polyphasic classification of algal microorganism.</title>
        <authorList>
            <person name="Wang S."/>
        </authorList>
    </citation>
    <scope>NUCLEOTIDE SEQUENCE</scope>
    <source>
        <strain evidence="7">720a</strain>
    </source>
</reference>
<dbReference type="GO" id="GO:0016616">
    <property type="term" value="F:oxidoreductase activity, acting on the CH-OH group of donors, NAD or NADP as acceptor"/>
    <property type="evidence" value="ECO:0007669"/>
    <property type="project" value="TreeGrafter"/>
</dbReference>